<keyword evidence="1" id="KW-0812">Transmembrane</keyword>
<keyword evidence="3" id="KW-1185">Reference proteome</keyword>
<comment type="caution">
    <text evidence="2">The sequence shown here is derived from an EMBL/GenBank/DDBJ whole genome shotgun (WGS) entry which is preliminary data.</text>
</comment>
<gene>
    <name evidence="2" type="ORF">J2S55_001422</name>
</gene>
<dbReference type="EMBL" id="JAUSRB010000001">
    <property type="protein sequence ID" value="MDP9862163.1"/>
    <property type="molecule type" value="Genomic_DNA"/>
</dbReference>
<feature type="transmembrane region" description="Helical" evidence="1">
    <location>
        <begin position="21"/>
        <end position="41"/>
    </location>
</feature>
<proteinExistence type="predicted"/>
<evidence type="ECO:0000313" key="2">
    <source>
        <dbReference type="EMBL" id="MDP9862163.1"/>
    </source>
</evidence>
<organism evidence="2 3">
    <name type="scientific">Streptosporangium brasiliense</name>
    <dbReference type="NCBI Taxonomy" id="47480"/>
    <lineage>
        <taxon>Bacteria</taxon>
        <taxon>Bacillati</taxon>
        <taxon>Actinomycetota</taxon>
        <taxon>Actinomycetes</taxon>
        <taxon>Streptosporangiales</taxon>
        <taxon>Streptosporangiaceae</taxon>
        <taxon>Streptosporangium</taxon>
    </lineage>
</organism>
<evidence type="ECO:0000313" key="3">
    <source>
        <dbReference type="Proteomes" id="UP001230426"/>
    </source>
</evidence>
<dbReference type="RefSeq" id="WP_306858167.1">
    <property type="nucleotide sequence ID" value="NZ_JAUSRB010000001.1"/>
</dbReference>
<evidence type="ECO:0000256" key="1">
    <source>
        <dbReference type="SAM" id="Phobius"/>
    </source>
</evidence>
<keyword evidence="1" id="KW-0472">Membrane</keyword>
<sequence>MELKTEITYRTERRRRVTRRLYAGGAVALLAAAAAFIVPVLTGTEEPAYAVSKNADGTVRVEINEFRDADRLEQDLRDAGVTADITYLPPGKACKVGRGETVGRTVTLGPDANAVARMHNGGLDINPRNIGENHTLVLEFAGNEGTPAAEKREVSWRLTGHTITGPVTPCVTVDDPGWETGNSS</sequence>
<accession>A0ABT9QYW5</accession>
<reference evidence="2 3" key="1">
    <citation type="submission" date="2023-07" db="EMBL/GenBank/DDBJ databases">
        <title>Sequencing the genomes of 1000 actinobacteria strains.</title>
        <authorList>
            <person name="Klenk H.-P."/>
        </authorList>
    </citation>
    <scope>NUCLEOTIDE SEQUENCE [LARGE SCALE GENOMIC DNA]</scope>
    <source>
        <strain evidence="2 3">DSM 44109</strain>
    </source>
</reference>
<name>A0ABT9QYW5_9ACTN</name>
<keyword evidence="1" id="KW-1133">Transmembrane helix</keyword>
<dbReference type="Proteomes" id="UP001230426">
    <property type="component" value="Unassembled WGS sequence"/>
</dbReference>
<protein>
    <submittedName>
        <fullName evidence="2">Uncharacterized protein</fullName>
    </submittedName>
</protein>